<dbReference type="EMBL" id="BAAALT010000295">
    <property type="protein sequence ID" value="GAA1835935.1"/>
    <property type="molecule type" value="Genomic_DNA"/>
</dbReference>
<dbReference type="InterPro" id="IPR025643">
    <property type="entry name" value="R2K_3"/>
</dbReference>
<dbReference type="Proteomes" id="UP001500218">
    <property type="component" value="Unassembled WGS sequence"/>
</dbReference>
<protein>
    <recommendedName>
        <fullName evidence="1">ATP-grasp domain-containing protein</fullName>
    </recommendedName>
</protein>
<accession>A0ABP4Z4V5</accession>
<evidence type="ECO:0000313" key="3">
    <source>
        <dbReference type="Proteomes" id="UP001500218"/>
    </source>
</evidence>
<reference evidence="3" key="1">
    <citation type="journal article" date="2019" name="Int. J. Syst. Evol. Microbiol.">
        <title>The Global Catalogue of Microorganisms (GCM) 10K type strain sequencing project: providing services to taxonomists for standard genome sequencing and annotation.</title>
        <authorList>
            <consortium name="The Broad Institute Genomics Platform"/>
            <consortium name="The Broad Institute Genome Sequencing Center for Infectious Disease"/>
            <person name="Wu L."/>
            <person name="Ma J."/>
        </authorList>
    </citation>
    <scope>NUCLEOTIDE SEQUENCE [LARGE SCALE GENOMIC DNA]</scope>
    <source>
        <strain evidence="3">JCM 13250</strain>
    </source>
</reference>
<keyword evidence="3" id="KW-1185">Reference proteome</keyword>
<gene>
    <name evidence="2" type="ORF">GCM10009682_62530</name>
</gene>
<evidence type="ECO:0000259" key="1">
    <source>
        <dbReference type="Pfam" id="PF14243"/>
    </source>
</evidence>
<sequence length="280" mass="29928">MLFCADPLTLSRVDQHFAAQARAVRDAGGTVALIDHDALLAGDAAGAVRRVPRDLGPVWYRGWMVPTGRYGELCAALAARGVAMRVGVADYRAAHELPGWYAAFDGLTPRTVWTPWAPGRAPDVGTVAELVAPLGGGPAVVKDYVKSRKHEWAQACHVPELADPTAVARVVARMVELQGDDLAGGIVVRRFERFAGAEARVWWLDGAPVLTTAHPDTPAETVEPDLAGVAAAVARLGRRFVTTDLVRRDDGAWRVVEAGDAQVSDLPAGVDPARLLDRLR</sequence>
<proteinExistence type="predicted"/>
<name>A0ABP4Z4V5_9ACTN</name>
<evidence type="ECO:0000313" key="2">
    <source>
        <dbReference type="EMBL" id="GAA1835935.1"/>
    </source>
</evidence>
<dbReference type="Pfam" id="PF14243">
    <property type="entry name" value="R2K_3"/>
    <property type="match status" value="1"/>
</dbReference>
<organism evidence="2 3">
    <name type="scientific">Luedemannella flava</name>
    <dbReference type="NCBI Taxonomy" id="349316"/>
    <lineage>
        <taxon>Bacteria</taxon>
        <taxon>Bacillati</taxon>
        <taxon>Actinomycetota</taxon>
        <taxon>Actinomycetes</taxon>
        <taxon>Micromonosporales</taxon>
        <taxon>Micromonosporaceae</taxon>
        <taxon>Luedemannella</taxon>
    </lineage>
</organism>
<feature type="domain" description="ATP-grasp" evidence="1">
    <location>
        <begin position="134"/>
        <end position="277"/>
    </location>
</feature>
<comment type="caution">
    <text evidence="2">The sequence shown here is derived from an EMBL/GenBank/DDBJ whole genome shotgun (WGS) entry which is preliminary data.</text>
</comment>